<sequence>MSAEQNAGDDDLLSIAAESAAALLDTERRPWLVGVAHMLNHPLDSEFSAEAVQRVIDIATATTQFPSGPIDFLSKGFEQELNPDHRIITLRGVDFPNLELKIGFGIAGIAGIVAVGLTRSDILADGSQHPGAVVLGDLESVAADTTVLAIGAAIELGYYGPIALQAGVSYDGPGRELTYFAIDEDSARLGPVRSGVDRFTPVRRTLTFRTDSEPREVHGFLYEFASDISRQFGMRPQLVTNLFDEDIPEYGDDPLGHKARQA</sequence>
<name>K6WS06_9MICO</name>
<protein>
    <submittedName>
        <fullName evidence="1">Uncharacterized protein</fullName>
    </submittedName>
</protein>
<evidence type="ECO:0000313" key="2">
    <source>
        <dbReference type="Proteomes" id="UP000008366"/>
    </source>
</evidence>
<dbReference type="Proteomes" id="UP000008366">
    <property type="component" value="Unassembled WGS sequence"/>
</dbReference>
<dbReference type="RefSeq" id="WP_006591389.1">
    <property type="nucleotide sequence ID" value="NZ_BAHD01000013.1"/>
</dbReference>
<proteinExistence type="predicted"/>
<accession>K6WS06</accession>
<dbReference type="STRING" id="1184609.KILIM_013_00120"/>
<evidence type="ECO:0000313" key="1">
    <source>
        <dbReference type="EMBL" id="GAB94857.1"/>
    </source>
</evidence>
<dbReference type="EMBL" id="BAHD01000013">
    <property type="protein sequence ID" value="GAB94857.1"/>
    <property type="molecule type" value="Genomic_DNA"/>
</dbReference>
<gene>
    <name evidence="1" type="ORF">KILIM_013_00120</name>
</gene>
<dbReference type="OrthoDB" id="9842362at2"/>
<reference evidence="1 2" key="1">
    <citation type="submission" date="2012-08" db="EMBL/GenBank/DDBJ databases">
        <title>Whole genome shotgun sequence of Kineosphaera limosa NBRC 100340.</title>
        <authorList>
            <person name="Yoshida I."/>
            <person name="Isaki S."/>
            <person name="Hosoyama A."/>
            <person name="Tsuchikane K."/>
            <person name="Katsumata H."/>
            <person name="Ando Y."/>
            <person name="Ohji S."/>
            <person name="Hamada M."/>
            <person name="Tamura T."/>
            <person name="Yamazoe A."/>
            <person name="Yamazaki S."/>
            <person name="Fujita N."/>
        </authorList>
    </citation>
    <scope>NUCLEOTIDE SEQUENCE [LARGE SCALE GENOMIC DNA]</scope>
    <source>
        <strain evidence="1 2">NBRC 100340</strain>
    </source>
</reference>
<dbReference type="AlphaFoldDB" id="K6WS06"/>
<keyword evidence="2" id="KW-1185">Reference proteome</keyword>
<organism evidence="1 2">
    <name type="scientific">Kineosphaera limosa NBRC 100340</name>
    <dbReference type="NCBI Taxonomy" id="1184609"/>
    <lineage>
        <taxon>Bacteria</taxon>
        <taxon>Bacillati</taxon>
        <taxon>Actinomycetota</taxon>
        <taxon>Actinomycetes</taxon>
        <taxon>Micrococcales</taxon>
        <taxon>Dermatophilaceae</taxon>
        <taxon>Kineosphaera</taxon>
    </lineage>
</organism>
<comment type="caution">
    <text evidence="1">The sequence shown here is derived from an EMBL/GenBank/DDBJ whole genome shotgun (WGS) entry which is preliminary data.</text>
</comment>